<dbReference type="Pfam" id="PF02001">
    <property type="entry name" value="DUF134"/>
    <property type="match status" value="1"/>
</dbReference>
<evidence type="ECO:0000313" key="3">
    <source>
        <dbReference type="Proteomes" id="UP000094609"/>
    </source>
</evidence>
<accession>A0A1D7TMW1</accession>
<evidence type="ECO:0000313" key="2">
    <source>
        <dbReference type="EMBL" id="AOO66338.1"/>
    </source>
</evidence>
<dbReference type="STRING" id="1193502.SHALO_2579"/>
<name>A0A1D7TMW1_9BACT</name>
<reference evidence="3" key="1">
    <citation type="submission" date="2016-08" db="EMBL/GenBank/DDBJ databases">
        <title>Complete genome sequence of the organohalide-respiring Epsilonproteobacterium Sulfurospirillum halorespirans.</title>
        <authorList>
            <person name="Goris T."/>
            <person name="Zimmermann J."/>
            <person name="Schenz B."/>
            <person name="Lemos M."/>
            <person name="Hackermueller J."/>
            <person name="Diekert G."/>
        </authorList>
    </citation>
    <scope>NUCLEOTIDE SEQUENCE [LARGE SCALE GENOMIC DNA]</scope>
    <source>
        <strain>DSM 13726</strain>
        <strain evidence="3">PCE-M2</strain>
    </source>
</reference>
<dbReference type="PANTHER" id="PTHR37478:SF2">
    <property type="entry name" value="UPF0251 PROTEIN TK0562"/>
    <property type="match status" value="1"/>
</dbReference>
<dbReference type="KEGG" id="shal:SHALO_2579"/>
<dbReference type="InterPro" id="IPR036105">
    <property type="entry name" value="DiNase_FeMo-co_biosyn_sf"/>
</dbReference>
<dbReference type="SUPFAM" id="SSF53146">
    <property type="entry name" value="Nitrogenase accessory factor-like"/>
    <property type="match status" value="1"/>
</dbReference>
<dbReference type="PATRIC" id="fig|1193502.14.peg.2612"/>
<organism evidence="2 3">
    <name type="scientific">Sulfurospirillum halorespirans DSM 13726</name>
    <dbReference type="NCBI Taxonomy" id="1193502"/>
    <lineage>
        <taxon>Bacteria</taxon>
        <taxon>Pseudomonadati</taxon>
        <taxon>Campylobacterota</taxon>
        <taxon>Epsilonproteobacteria</taxon>
        <taxon>Campylobacterales</taxon>
        <taxon>Sulfurospirillaceae</taxon>
        <taxon>Sulfurospirillum</taxon>
    </lineage>
</organism>
<dbReference type="InterPro" id="IPR002852">
    <property type="entry name" value="UPF0251"/>
</dbReference>
<dbReference type="RefSeq" id="WP_069478880.1">
    <property type="nucleotide sequence ID" value="NZ_CP017111.1"/>
</dbReference>
<sequence length="194" mass="22230">MPRHKCRRATSYQPLITRFMPKGGVHEESITLIPEEIEALYLMDLLGLYQEEAAVKMEVSRPTFARIIKTARQKVALALLCGQELHLETKRDRYVIAFCCDEKERYENLHPKGKYLFIFTVQDQKIEHFLCLENPAHGKDMKPPLLLTPLFQEHGVNFFLTATLGQGLKKTLASGGIQVISKESISEEEIPKLF</sequence>
<proteinExistence type="inferred from homology"/>
<dbReference type="PANTHER" id="PTHR37478">
    <property type="match status" value="1"/>
</dbReference>
<keyword evidence="3" id="KW-1185">Reference proteome</keyword>
<gene>
    <name evidence="2" type="ORF">SHALO_2579</name>
</gene>
<dbReference type="Gene3D" id="3.30.420.130">
    <property type="entry name" value="Dinitrogenase iron-molybdenum cofactor biosynthesis domain"/>
    <property type="match status" value="1"/>
</dbReference>
<dbReference type="EMBL" id="CP017111">
    <property type="protein sequence ID" value="AOO66338.1"/>
    <property type="molecule type" value="Genomic_DNA"/>
</dbReference>
<protein>
    <submittedName>
        <fullName evidence="2">Sigma 70 factor domain-containing protein</fullName>
    </submittedName>
</protein>
<evidence type="ECO:0000256" key="1">
    <source>
        <dbReference type="ARBA" id="ARBA00009350"/>
    </source>
</evidence>
<dbReference type="Proteomes" id="UP000094609">
    <property type="component" value="Chromosome"/>
</dbReference>
<dbReference type="AlphaFoldDB" id="A0A1D7TMW1"/>
<comment type="similarity">
    <text evidence="1">Belongs to the UPF0251 family.</text>
</comment>